<dbReference type="Pfam" id="PF08245">
    <property type="entry name" value="Mur_ligase_M"/>
    <property type="match status" value="1"/>
</dbReference>
<dbReference type="InterPro" id="IPR013221">
    <property type="entry name" value="Mur_ligase_cen"/>
</dbReference>
<evidence type="ECO:0000259" key="24">
    <source>
        <dbReference type="Pfam" id="PF08245"/>
    </source>
</evidence>
<evidence type="ECO:0000256" key="15">
    <source>
        <dbReference type="ARBA" id="ARBA00030048"/>
    </source>
</evidence>
<dbReference type="AlphaFoldDB" id="A0A8J6QM39"/>
<accession>A0A8J6QM39</accession>
<dbReference type="EC" id="6.3.2.17" evidence="7"/>
<evidence type="ECO:0000256" key="22">
    <source>
        <dbReference type="PIRNR" id="PIRNR001563"/>
    </source>
</evidence>
<evidence type="ECO:0000256" key="6">
    <source>
        <dbReference type="ARBA" id="ARBA00013023"/>
    </source>
</evidence>
<dbReference type="SUPFAM" id="SSF53244">
    <property type="entry name" value="MurD-like peptide ligases, peptide-binding domain"/>
    <property type="match status" value="1"/>
</dbReference>
<dbReference type="GO" id="GO:0008841">
    <property type="term" value="F:dihydrofolate synthase activity"/>
    <property type="evidence" value="ECO:0007669"/>
    <property type="project" value="UniProtKB-EC"/>
</dbReference>
<evidence type="ECO:0000256" key="4">
    <source>
        <dbReference type="ARBA" id="ARBA00005150"/>
    </source>
</evidence>
<keyword evidence="11 22" id="KW-0547">Nucleotide-binding</keyword>
<comment type="similarity">
    <text evidence="5 22">Belongs to the folylpolyglutamate synthase family.</text>
</comment>
<feature type="domain" description="Mur ligase C-terminal" evidence="23">
    <location>
        <begin position="288"/>
        <end position="404"/>
    </location>
</feature>
<dbReference type="Proteomes" id="UP000632828">
    <property type="component" value="Unassembled WGS sequence"/>
</dbReference>
<dbReference type="EC" id="6.3.2.12" evidence="6"/>
<evidence type="ECO:0000256" key="7">
    <source>
        <dbReference type="ARBA" id="ARBA00013025"/>
    </source>
</evidence>
<dbReference type="GO" id="GO:0005524">
    <property type="term" value="F:ATP binding"/>
    <property type="evidence" value="ECO:0007669"/>
    <property type="project" value="UniProtKB-KW"/>
</dbReference>
<dbReference type="RefSeq" id="WP_191154054.1">
    <property type="nucleotide sequence ID" value="NZ_JACWUN010000003.1"/>
</dbReference>
<evidence type="ECO:0000256" key="2">
    <source>
        <dbReference type="ARBA" id="ARBA00002714"/>
    </source>
</evidence>
<feature type="domain" description="Mur ligase central" evidence="24">
    <location>
        <begin position="46"/>
        <end position="262"/>
    </location>
</feature>
<evidence type="ECO:0000256" key="20">
    <source>
        <dbReference type="ARBA" id="ARBA00049035"/>
    </source>
</evidence>
<evidence type="ECO:0000256" key="21">
    <source>
        <dbReference type="ARBA" id="ARBA00049161"/>
    </source>
</evidence>
<comment type="cofactor">
    <cofactor evidence="1">
        <name>Mg(2+)</name>
        <dbReference type="ChEBI" id="CHEBI:18420"/>
    </cofactor>
</comment>
<keyword evidence="9 22" id="KW-0436">Ligase</keyword>
<evidence type="ECO:0000256" key="10">
    <source>
        <dbReference type="ARBA" id="ARBA00022723"/>
    </source>
</evidence>
<evidence type="ECO:0000313" key="26">
    <source>
        <dbReference type="Proteomes" id="UP000632828"/>
    </source>
</evidence>
<dbReference type="InterPro" id="IPR036565">
    <property type="entry name" value="Mur-like_cat_sf"/>
</dbReference>
<protein>
    <recommendedName>
        <fullName evidence="8">Dihydrofolate synthase/folylpolyglutamate synthase</fullName>
        <ecNumber evidence="6">6.3.2.12</ecNumber>
        <ecNumber evidence="7">6.3.2.17</ecNumber>
    </recommendedName>
    <alternativeName>
        <fullName evidence="17">Folylpoly-gamma-glutamate synthetase-dihydrofolate synthetase</fullName>
    </alternativeName>
    <alternativeName>
        <fullName evidence="15">Folylpolyglutamate synthetase</fullName>
    </alternativeName>
    <alternativeName>
        <fullName evidence="16">Tetrahydrofolylpolyglutamate synthase</fullName>
    </alternativeName>
</protein>
<evidence type="ECO:0000256" key="12">
    <source>
        <dbReference type="ARBA" id="ARBA00022840"/>
    </source>
</evidence>
<keyword evidence="12 22" id="KW-0067">ATP-binding</keyword>
<dbReference type="GO" id="GO:0004326">
    <property type="term" value="F:tetrahydrofolylpolyglutamate synthase activity"/>
    <property type="evidence" value="ECO:0007669"/>
    <property type="project" value="UniProtKB-EC"/>
</dbReference>
<dbReference type="FunFam" id="3.40.1190.10:FF:000011">
    <property type="entry name" value="Folylpolyglutamate synthase/dihydrofolate synthase"/>
    <property type="match status" value="1"/>
</dbReference>
<keyword evidence="13" id="KW-0460">Magnesium</keyword>
<organism evidence="25 26">
    <name type="scientific">Pelovirga terrestris</name>
    <dbReference type="NCBI Taxonomy" id="2771352"/>
    <lineage>
        <taxon>Bacteria</taxon>
        <taxon>Pseudomonadati</taxon>
        <taxon>Thermodesulfobacteriota</taxon>
        <taxon>Desulfuromonadia</taxon>
        <taxon>Geobacterales</taxon>
        <taxon>Geobacteraceae</taxon>
        <taxon>Pelovirga</taxon>
    </lineage>
</organism>
<evidence type="ECO:0000256" key="14">
    <source>
        <dbReference type="ARBA" id="ARBA00022909"/>
    </source>
</evidence>
<dbReference type="InterPro" id="IPR036615">
    <property type="entry name" value="Mur_ligase_C_dom_sf"/>
</dbReference>
<dbReference type="InterPro" id="IPR004101">
    <property type="entry name" value="Mur_ligase_C"/>
</dbReference>
<gene>
    <name evidence="25" type="ORF">ICT70_03805</name>
</gene>
<comment type="function">
    <text evidence="2">Functions in two distinct reactions of the de novo folate biosynthetic pathway. Catalyzes the addition of a glutamate residue to dihydropteroate (7,8-dihydropteroate or H2Pte) to form dihydrofolate (7,8-dihydrofolate monoglutamate or H2Pte-Glu). Also catalyzes successive additions of L-glutamate to tetrahydrofolate or 10-formyltetrahydrofolate or 5,10-methylenetetrahydrofolate, leading to folylpolyglutamate derivatives.</text>
</comment>
<keyword evidence="14" id="KW-0289">Folate biosynthesis</keyword>
<evidence type="ECO:0000256" key="17">
    <source>
        <dbReference type="ARBA" id="ARBA00032510"/>
    </source>
</evidence>
<keyword evidence="26" id="KW-1185">Reference proteome</keyword>
<evidence type="ECO:0000256" key="18">
    <source>
        <dbReference type="ARBA" id="ARBA00047493"/>
    </source>
</evidence>
<dbReference type="GO" id="GO:0046654">
    <property type="term" value="P:tetrahydrofolate biosynthetic process"/>
    <property type="evidence" value="ECO:0007669"/>
    <property type="project" value="UniProtKB-UniPathway"/>
</dbReference>
<evidence type="ECO:0000313" key="25">
    <source>
        <dbReference type="EMBL" id="MBD1399787.1"/>
    </source>
</evidence>
<comment type="caution">
    <text evidence="25">The sequence shown here is derived from an EMBL/GenBank/DDBJ whole genome shotgun (WGS) entry which is preliminary data.</text>
</comment>
<evidence type="ECO:0000256" key="11">
    <source>
        <dbReference type="ARBA" id="ARBA00022741"/>
    </source>
</evidence>
<evidence type="ECO:0000256" key="13">
    <source>
        <dbReference type="ARBA" id="ARBA00022842"/>
    </source>
</evidence>
<dbReference type="Gene3D" id="3.40.1190.10">
    <property type="entry name" value="Mur-like, catalytic domain"/>
    <property type="match status" value="1"/>
</dbReference>
<dbReference type="EMBL" id="JACWUN010000003">
    <property type="protein sequence ID" value="MBD1399787.1"/>
    <property type="molecule type" value="Genomic_DNA"/>
</dbReference>
<dbReference type="UniPathway" id="UPA00077">
    <property type="reaction ID" value="UER00157"/>
</dbReference>
<keyword evidence="10" id="KW-0479">Metal-binding</keyword>
<comment type="catalytic activity">
    <reaction evidence="19">
        <text>10-formyltetrahydrofolyl-(gamma-L-Glu)(n) + L-glutamate + ATP = 10-formyltetrahydrofolyl-(gamma-L-Glu)(n+1) + ADP + phosphate + H(+)</text>
        <dbReference type="Rhea" id="RHEA:51904"/>
        <dbReference type="Rhea" id="RHEA-COMP:13088"/>
        <dbReference type="Rhea" id="RHEA-COMP:14300"/>
        <dbReference type="ChEBI" id="CHEBI:15378"/>
        <dbReference type="ChEBI" id="CHEBI:29985"/>
        <dbReference type="ChEBI" id="CHEBI:30616"/>
        <dbReference type="ChEBI" id="CHEBI:43474"/>
        <dbReference type="ChEBI" id="CHEBI:134413"/>
        <dbReference type="ChEBI" id="CHEBI:456216"/>
        <dbReference type="EC" id="6.3.2.17"/>
    </reaction>
</comment>
<name>A0A8J6QM39_9BACT</name>
<evidence type="ECO:0000256" key="3">
    <source>
        <dbReference type="ARBA" id="ARBA00004799"/>
    </source>
</evidence>
<evidence type="ECO:0000256" key="8">
    <source>
        <dbReference type="ARBA" id="ARBA00019357"/>
    </source>
</evidence>
<dbReference type="PIRSF" id="PIRSF001563">
    <property type="entry name" value="Folylpolyglu_synth"/>
    <property type="match status" value="1"/>
</dbReference>
<dbReference type="InterPro" id="IPR001645">
    <property type="entry name" value="Folylpolyglutamate_synth"/>
</dbReference>
<dbReference type="GO" id="GO:0046656">
    <property type="term" value="P:folic acid biosynthetic process"/>
    <property type="evidence" value="ECO:0007669"/>
    <property type="project" value="UniProtKB-KW"/>
</dbReference>
<dbReference type="PANTHER" id="PTHR11136">
    <property type="entry name" value="FOLYLPOLYGLUTAMATE SYNTHASE-RELATED"/>
    <property type="match status" value="1"/>
</dbReference>
<evidence type="ECO:0000256" key="19">
    <source>
        <dbReference type="ARBA" id="ARBA00047808"/>
    </source>
</evidence>
<reference evidence="25" key="1">
    <citation type="submission" date="2020-09" db="EMBL/GenBank/DDBJ databases">
        <title>Pelobacter alkaliphilus sp. nov., a novel anaerobic arsenate-reducing bacterium from terrestrial mud volcano.</title>
        <authorList>
            <person name="Khomyakova M.A."/>
            <person name="Merkel A.Y."/>
            <person name="Slobodkin A.I."/>
        </authorList>
    </citation>
    <scope>NUCLEOTIDE SEQUENCE</scope>
    <source>
        <strain evidence="25">M08fum</strain>
    </source>
</reference>
<comment type="pathway">
    <text evidence="4">Cofactor biosynthesis; tetrahydrofolylpolyglutamate biosynthesis.</text>
</comment>
<dbReference type="NCBIfam" id="TIGR01499">
    <property type="entry name" value="folC"/>
    <property type="match status" value="1"/>
</dbReference>
<dbReference type="Pfam" id="PF02875">
    <property type="entry name" value="Mur_ligase_C"/>
    <property type="match status" value="1"/>
</dbReference>
<evidence type="ECO:0000256" key="16">
    <source>
        <dbReference type="ARBA" id="ARBA00030592"/>
    </source>
</evidence>
<evidence type="ECO:0000256" key="5">
    <source>
        <dbReference type="ARBA" id="ARBA00008276"/>
    </source>
</evidence>
<evidence type="ECO:0000256" key="9">
    <source>
        <dbReference type="ARBA" id="ARBA00022598"/>
    </source>
</evidence>
<proteinExistence type="inferred from homology"/>
<dbReference type="SUPFAM" id="SSF53623">
    <property type="entry name" value="MurD-like peptide ligases, catalytic domain"/>
    <property type="match status" value="1"/>
</dbReference>
<dbReference type="GO" id="GO:0005737">
    <property type="term" value="C:cytoplasm"/>
    <property type="evidence" value="ECO:0007669"/>
    <property type="project" value="TreeGrafter"/>
</dbReference>
<evidence type="ECO:0000256" key="1">
    <source>
        <dbReference type="ARBA" id="ARBA00001946"/>
    </source>
</evidence>
<comment type="catalytic activity">
    <reaction evidence="18">
        <text>(6S)-5,6,7,8-tetrahydrofolyl-(gamma-L-Glu)(n) + L-glutamate + ATP = (6S)-5,6,7,8-tetrahydrofolyl-(gamma-L-Glu)(n+1) + ADP + phosphate + H(+)</text>
        <dbReference type="Rhea" id="RHEA:10580"/>
        <dbReference type="Rhea" id="RHEA-COMP:14738"/>
        <dbReference type="Rhea" id="RHEA-COMP:14740"/>
        <dbReference type="ChEBI" id="CHEBI:15378"/>
        <dbReference type="ChEBI" id="CHEBI:29985"/>
        <dbReference type="ChEBI" id="CHEBI:30616"/>
        <dbReference type="ChEBI" id="CHEBI:43474"/>
        <dbReference type="ChEBI" id="CHEBI:141005"/>
        <dbReference type="ChEBI" id="CHEBI:456216"/>
        <dbReference type="EC" id="6.3.2.17"/>
    </reaction>
</comment>
<evidence type="ECO:0000259" key="23">
    <source>
        <dbReference type="Pfam" id="PF02875"/>
    </source>
</evidence>
<sequence length="426" mass="46289">MLPDHRDSLDYLYALRFFGIKLGLETITELLDRVGNPQHHLRILHIAGTNGKGSTAAALAAVFHAAGISAGLYTSPHLHQFTERIRVDTRQLELDEIVALIKELRPHAEQLQATFFEVTTAMALLAFQRHGVSWAIMECGMGGRLDATNAVVPELCLITPVALDHTRHLGETLAQVAREKAGIVKSGVPVISACQDAEAAEVLAQRAQLLGSRLLLPGRDYSWQSRPQEFDVQVGSFELKAVRPILPGLHQHQNLALAAAAAGYLRDIGVELEPSAVRSGLERVCWPGRLEWLSPQLLLDGAHNQAGAAILADYLRQQHLARVHLIFGCKADKQVLPMLHLLLPFCQALYATRPPVEDAADTELLCGHAADHAVAAQAFAEPIAALAAARQSRAADELIVVAGSLFLVAAIREQLVVRTDVTPIMR</sequence>
<dbReference type="GO" id="GO:0046872">
    <property type="term" value="F:metal ion binding"/>
    <property type="evidence" value="ECO:0007669"/>
    <property type="project" value="UniProtKB-KW"/>
</dbReference>
<comment type="catalytic activity">
    <reaction evidence="20">
        <text>(6R)-5,10-methylenetetrahydrofolyl-(gamma-L-Glu)(n) + L-glutamate + ATP = (6R)-5,10-methylenetetrahydrofolyl-(gamma-L-Glu)(n+1) + ADP + phosphate + H(+)</text>
        <dbReference type="Rhea" id="RHEA:51912"/>
        <dbReference type="Rhea" id="RHEA-COMP:13257"/>
        <dbReference type="Rhea" id="RHEA-COMP:13258"/>
        <dbReference type="ChEBI" id="CHEBI:15378"/>
        <dbReference type="ChEBI" id="CHEBI:29985"/>
        <dbReference type="ChEBI" id="CHEBI:30616"/>
        <dbReference type="ChEBI" id="CHEBI:43474"/>
        <dbReference type="ChEBI" id="CHEBI:136572"/>
        <dbReference type="ChEBI" id="CHEBI:456216"/>
        <dbReference type="EC" id="6.3.2.17"/>
    </reaction>
</comment>
<dbReference type="PANTHER" id="PTHR11136:SF0">
    <property type="entry name" value="DIHYDROFOLATE SYNTHETASE-RELATED"/>
    <property type="match status" value="1"/>
</dbReference>
<comment type="pathway">
    <text evidence="3">Cofactor biosynthesis; tetrahydrofolate biosynthesis; 7,8-dihydrofolate from 2-amino-4-hydroxy-6-hydroxymethyl-7,8-dihydropteridine diphosphate and 4-aminobenzoate: step 2/2.</text>
</comment>
<dbReference type="Gene3D" id="3.90.190.20">
    <property type="entry name" value="Mur ligase, C-terminal domain"/>
    <property type="match status" value="1"/>
</dbReference>
<comment type="catalytic activity">
    <reaction evidence="21">
        <text>7,8-dihydropteroate + L-glutamate + ATP = 7,8-dihydrofolate + ADP + phosphate + H(+)</text>
        <dbReference type="Rhea" id="RHEA:23584"/>
        <dbReference type="ChEBI" id="CHEBI:15378"/>
        <dbReference type="ChEBI" id="CHEBI:17839"/>
        <dbReference type="ChEBI" id="CHEBI:29985"/>
        <dbReference type="ChEBI" id="CHEBI:30616"/>
        <dbReference type="ChEBI" id="CHEBI:43474"/>
        <dbReference type="ChEBI" id="CHEBI:57451"/>
        <dbReference type="ChEBI" id="CHEBI:456216"/>
        <dbReference type="EC" id="6.3.2.12"/>
    </reaction>
</comment>